<accession>A0A9P5VQ45</accession>
<keyword evidence="2" id="KW-1185">Reference proteome</keyword>
<sequence>MTPVALAASPYFVEIRNNNGSDRFRFNIVYEIRECICLNNTQTGSIVGDNGGTIKLYSTSDCTGRYKTIGNNGKEFGAQWVNSFSFGALVKHTSGPDDYCPNWYTIN</sequence>
<name>A0A9P5VQ45_9FUNG</name>
<comment type="caution">
    <text evidence="1">The sequence shown here is derived from an EMBL/GenBank/DDBJ whole genome shotgun (WGS) entry which is preliminary data.</text>
</comment>
<organism evidence="1 2">
    <name type="scientific">Podila minutissima</name>
    <dbReference type="NCBI Taxonomy" id="64525"/>
    <lineage>
        <taxon>Eukaryota</taxon>
        <taxon>Fungi</taxon>
        <taxon>Fungi incertae sedis</taxon>
        <taxon>Mucoromycota</taxon>
        <taxon>Mortierellomycotina</taxon>
        <taxon>Mortierellomycetes</taxon>
        <taxon>Mortierellales</taxon>
        <taxon>Mortierellaceae</taxon>
        <taxon>Podila</taxon>
    </lineage>
</organism>
<dbReference type="Proteomes" id="UP000696485">
    <property type="component" value="Unassembled WGS sequence"/>
</dbReference>
<gene>
    <name evidence="1" type="ORF">BG006_007328</name>
</gene>
<protein>
    <submittedName>
        <fullName evidence="1">Uncharacterized protein</fullName>
    </submittedName>
</protein>
<reference evidence="1" key="1">
    <citation type="journal article" date="2020" name="Fungal Divers.">
        <title>Resolving the Mortierellaceae phylogeny through synthesis of multi-gene phylogenetics and phylogenomics.</title>
        <authorList>
            <person name="Vandepol N."/>
            <person name="Liber J."/>
            <person name="Desiro A."/>
            <person name="Na H."/>
            <person name="Kennedy M."/>
            <person name="Barry K."/>
            <person name="Grigoriev I.V."/>
            <person name="Miller A.N."/>
            <person name="O'Donnell K."/>
            <person name="Stajich J.E."/>
            <person name="Bonito G."/>
        </authorList>
    </citation>
    <scope>NUCLEOTIDE SEQUENCE</scope>
    <source>
        <strain evidence="1">NVP1</strain>
    </source>
</reference>
<evidence type="ECO:0000313" key="1">
    <source>
        <dbReference type="EMBL" id="KAF9336817.1"/>
    </source>
</evidence>
<dbReference type="EMBL" id="JAAAUY010000046">
    <property type="protein sequence ID" value="KAF9336817.1"/>
    <property type="molecule type" value="Genomic_DNA"/>
</dbReference>
<dbReference type="AlphaFoldDB" id="A0A9P5VQ45"/>
<evidence type="ECO:0000313" key="2">
    <source>
        <dbReference type="Proteomes" id="UP000696485"/>
    </source>
</evidence>
<proteinExistence type="predicted"/>